<sequence>MKIILAASAIALSIAPASAQTVATPQSPTPVAAPVAPPVSKPPVRRVRVKRPVSPNVAGVAAANRAATQEPQVQGFVNAVQVFPFADGAIYQVYTAPGAVTDIALQPGESLVSVAAGDTVRWVIGDTTSGSGTEKRTHILVKPFASGLATNLVITTDRRSYHVQLTATSRTAMAALSWTYPADQLIALRRAAEQAAASAPVSEGLSVDSLHFNYVIGGDHAAWRPLRAFDDGRQTFVEFPASIAVGEAPPFFIIGPTGEAELANYRVRGRFYVIDRIFDVAELRLGTNKQQIVRINRVAEGGAARKGKRS</sequence>
<dbReference type="Pfam" id="PF03524">
    <property type="entry name" value="CagX"/>
    <property type="match status" value="1"/>
</dbReference>
<reference evidence="4 5" key="1">
    <citation type="submission" date="2020-08" db="EMBL/GenBank/DDBJ databases">
        <title>The genome sequence of type strain Novosphingobium flavum NBRC 111647.</title>
        <authorList>
            <person name="Liu Y."/>
        </authorList>
    </citation>
    <scope>NUCLEOTIDE SEQUENCE [LARGE SCALE GENOMIC DNA]</scope>
    <source>
        <strain evidence="4 5">NBRC 111647</strain>
    </source>
</reference>
<dbReference type="AlphaFoldDB" id="A0A7X1KLM9"/>
<protein>
    <submittedName>
        <fullName evidence="4">P-type conjugative transfer protein TrbG</fullName>
    </submittedName>
</protein>
<dbReference type="Gene3D" id="2.60.40.2500">
    <property type="match status" value="1"/>
</dbReference>
<feature type="chain" id="PRO_5030802572" evidence="3">
    <location>
        <begin position="20"/>
        <end position="310"/>
    </location>
</feature>
<dbReference type="CDD" id="cd06911">
    <property type="entry name" value="VirB9_CagX_TrbG"/>
    <property type="match status" value="1"/>
</dbReference>
<dbReference type="RefSeq" id="WP_185664022.1">
    <property type="nucleotide sequence ID" value="NZ_JACLAW010000006.1"/>
</dbReference>
<evidence type="ECO:0000256" key="3">
    <source>
        <dbReference type="SAM" id="SignalP"/>
    </source>
</evidence>
<keyword evidence="5" id="KW-1185">Reference proteome</keyword>
<organism evidence="4 5">
    <name type="scientific">Novosphingobium flavum</name>
    <dbReference type="NCBI Taxonomy" id="1778672"/>
    <lineage>
        <taxon>Bacteria</taxon>
        <taxon>Pseudomonadati</taxon>
        <taxon>Pseudomonadota</taxon>
        <taxon>Alphaproteobacteria</taxon>
        <taxon>Sphingomonadales</taxon>
        <taxon>Sphingomonadaceae</taxon>
        <taxon>Novosphingobium</taxon>
    </lineage>
</organism>
<dbReference type="InterPro" id="IPR038161">
    <property type="entry name" value="VirB9/CagX/TrbG_C_sf"/>
</dbReference>
<dbReference type="Proteomes" id="UP000566813">
    <property type="component" value="Unassembled WGS sequence"/>
</dbReference>
<dbReference type="InterPro" id="IPR010258">
    <property type="entry name" value="Conjugal_tfr_TrbG/VirB9/CagX"/>
</dbReference>
<dbReference type="InterPro" id="IPR033645">
    <property type="entry name" value="VirB9/CagX/TrbG_C"/>
</dbReference>
<evidence type="ECO:0000313" key="4">
    <source>
        <dbReference type="EMBL" id="MBC2665771.1"/>
    </source>
</evidence>
<comment type="similarity">
    <text evidence="1">Belongs to the TrbG/VirB9 family.</text>
</comment>
<dbReference type="NCBIfam" id="TIGR02775">
    <property type="entry name" value="TrbG_Ti"/>
    <property type="match status" value="1"/>
</dbReference>
<evidence type="ECO:0000313" key="5">
    <source>
        <dbReference type="Proteomes" id="UP000566813"/>
    </source>
</evidence>
<comment type="caution">
    <text evidence="4">The sequence shown here is derived from an EMBL/GenBank/DDBJ whole genome shotgun (WGS) entry which is preliminary data.</text>
</comment>
<feature type="signal peptide" evidence="3">
    <location>
        <begin position="1"/>
        <end position="19"/>
    </location>
</feature>
<name>A0A7X1KLM9_9SPHN</name>
<dbReference type="EMBL" id="JACLAW010000006">
    <property type="protein sequence ID" value="MBC2665771.1"/>
    <property type="molecule type" value="Genomic_DNA"/>
</dbReference>
<evidence type="ECO:0000256" key="2">
    <source>
        <dbReference type="ARBA" id="ARBA00022729"/>
    </source>
</evidence>
<dbReference type="InterPro" id="IPR014142">
    <property type="entry name" value="TrbG_Ti"/>
</dbReference>
<proteinExistence type="inferred from homology"/>
<evidence type="ECO:0000256" key="1">
    <source>
        <dbReference type="ARBA" id="ARBA00006135"/>
    </source>
</evidence>
<gene>
    <name evidence="4" type="primary">trbG</name>
    <name evidence="4" type="ORF">H7F51_09565</name>
</gene>
<keyword evidence="2 3" id="KW-0732">Signal</keyword>
<accession>A0A7X1KLM9</accession>